<reference evidence="2" key="1">
    <citation type="journal article" date="2014" name="Front. Microbiol.">
        <title>High frequency of phylogenetically diverse reductive dehalogenase-homologous genes in deep subseafloor sedimentary metagenomes.</title>
        <authorList>
            <person name="Kawai M."/>
            <person name="Futagami T."/>
            <person name="Toyoda A."/>
            <person name="Takaki Y."/>
            <person name="Nishi S."/>
            <person name="Hori S."/>
            <person name="Arai W."/>
            <person name="Tsubouchi T."/>
            <person name="Morono Y."/>
            <person name="Uchiyama I."/>
            <person name="Ito T."/>
            <person name="Fujiyama A."/>
            <person name="Inagaki F."/>
            <person name="Takami H."/>
        </authorList>
    </citation>
    <scope>NUCLEOTIDE SEQUENCE</scope>
    <source>
        <strain evidence="2">Expedition CK06-06</strain>
    </source>
</reference>
<feature type="domain" description="CARDB" evidence="1">
    <location>
        <begin position="9"/>
        <end position="122"/>
    </location>
</feature>
<dbReference type="InterPro" id="IPR011635">
    <property type="entry name" value="CARDB"/>
</dbReference>
<evidence type="ECO:0000313" key="2">
    <source>
        <dbReference type="EMBL" id="GAG11799.1"/>
    </source>
</evidence>
<dbReference type="EMBL" id="BARS01027429">
    <property type="protein sequence ID" value="GAG11799.1"/>
    <property type="molecule type" value="Genomic_DNA"/>
</dbReference>
<evidence type="ECO:0000259" key="1">
    <source>
        <dbReference type="Pfam" id="PF07705"/>
    </source>
</evidence>
<sequence>PIEIVLSPSPDLQVTAITPPAEAWPGEIATVEWTVSNLGAGNTMATSWIDKLYLSADGTLEAHSDTLLGASSHSGALTPGASYTARRSVTLPTGISGTYHLFVVTDTEDQVYEHGAEENNTSQVAVEVTPPPPPDLQVSAASAPSTGHSGQPFQVEWTVTNTGTGPTPAGQTSWSDTVYLSADEVLNPGSAVVQETYNNASALSAGEEYTLVRSITIPDGLSGPCYIFVVSDSANRVFEASEENNTIRMPIDVFLTPWPDLEVTS</sequence>
<dbReference type="Pfam" id="PF07705">
    <property type="entry name" value="CARDB"/>
    <property type="match status" value="2"/>
</dbReference>
<protein>
    <recommendedName>
        <fullName evidence="1">CARDB domain-containing protein</fullName>
    </recommendedName>
</protein>
<feature type="domain" description="CARDB" evidence="1">
    <location>
        <begin position="134"/>
        <end position="246"/>
    </location>
</feature>
<organism evidence="2">
    <name type="scientific">marine sediment metagenome</name>
    <dbReference type="NCBI Taxonomy" id="412755"/>
    <lineage>
        <taxon>unclassified sequences</taxon>
        <taxon>metagenomes</taxon>
        <taxon>ecological metagenomes</taxon>
    </lineage>
</organism>
<comment type="caution">
    <text evidence="2">The sequence shown here is derived from an EMBL/GenBank/DDBJ whole genome shotgun (WGS) entry which is preliminary data.</text>
</comment>
<proteinExistence type="predicted"/>
<dbReference type="Gene3D" id="2.60.40.10">
    <property type="entry name" value="Immunoglobulins"/>
    <property type="match status" value="2"/>
</dbReference>
<dbReference type="InterPro" id="IPR013783">
    <property type="entry name" value="Ig-like_fold"/>
</dbReference>
<name>X0V119_9ZZZZ</name>
<accession>X0V119</accession>
<feature type="non-terminal residue" evidence="2">
    <location>
        <position position="265"/>
    </location>
</feature>
<gene>
    <name evidence="2" type="ORF">S01H1_43090</name>
</gene>
<dbReference type="AlphaFoldDB" id="X0V119"/>
<feature type="non-terminal residue" evidence="2">
    <location>
        <position position="1"/>
    </location>
</feature>